<name>A0A7G9S917_9SPHN</name>
<organism evidence="2 3">
    <name type="scientific">Sphingomonas rhizophila</name>
    <dbReference type="NCBI Taxonomy" id="2071607"/>
    <lineage>
        <taxon>Bacteria</taxon>
        <taxon>Pseudomonadati</taxon>
        <taxon>Pseudomonadota</taxon>
        <taxon>Alphaproteobacteria</taxon>
        <taxon>Sphingomonadales</taxon>
        <taxon>Sphingomonadaceae</taxon>
        <taxon>Sphingomonas</taxon>
    </lineage>
</organism>
<dbReference type="AlphaFoldDB" id="A0A7G9S917"/>
<evidence type="ECO:0008006" key="4">
    <source>
        <dbReference type="Google" id="ProtNLM"/>
    </source>
</evidence>
<dbReference type="EMBL" id="CP060717">
    <property type="protein sequence ID" value="QNN64342.1"/>
    <property type="molecule type" value="Genomic_DNA"/>
</dbReference>
<evidence type="ECO:0000313" key="2">
    <source>
        <dbReference type="EMBL" id="QNN64342.1"/>
    </source>
</evidence>
<reference evidence="2 3" key="1">
    <citation type="submission" date="2020-08" db="EMBL/GenBank/DDBJ databases">
        <title>Genome sequence of Sphingomonas rhizophila KACC 19189T.</title>
        <authorList>
            <person name="Hyun D.-W."/>
            <person name="Bae J.-W."/>
        </authorList>
    </citation>
    <scope>NUCLEOTIDE SEQUENCE [LARGE SCALE GENOMIC DNA]</scope>
    <source>
        <strain evidence="2 3">KACC 19189</strain>
    </source>
</reference>
<dbReference type="RefSeq" id="WP_187541342.1">
    <property type="nucleotide sequence ID" value="NZ_CP060717.1"/>
</dbReference>
<evidence type="ECO:0000256" key="1">
    <source>
        <dbReference type="SAM" id="MobiDB-lite"/>
    </source>
</evidence>
<keyword evidence="3" id="KW-1185">Reference proteome</keyword>
<evidence type="ECO:0000313" key="3">
    <source>
        <dbReference type="Proteomes" id="UP000515955"/>
    </source>
</evidence>
<sequence length="188" mass="20819">MTDTDQSDTRLATLYPDDVPKTEAVAAPMEEAKPREEVLYKDDMPKEETASINPHGAPDFGYSLQAPEGFVLDRAMIADAEPVFRELKLSNDGANRLMPLAAKYHERILKGQNEAFAQIRADWVKTAKADAELGRANWNETTRLADAALNAAGATKGSAFREFLDESGLGNHPEMIRTFRRLGAKLRQ</sequence>
<proteinExistence type="predicted"/>
<gene>
    <name evidence="2" type="ORF">H9L12_08350</name>
</gene>
<protein>
    <recommendedName>
        <fullName evidence="4">Peptidase</fullName>
    </recommendedName>
</protein>
<accession>A0A7G9S917</accession>
<dbReference type="Proteomes" id="UP000515955">
    <property type="component" value="Chromosome"/>
</dbReference>
<dbReference type="KEGG" id="srhi:H9L12_08350"/>
<feature type="region of interest" description="Disordered" evidence="1">
    <location>
        <begin position="1"/>
        <end position="21"/>
    </location>
</feature>